<comment type="caution">
    <text evidence="6">The sequence shown here is derived from an EMBL/GenBank/DDBJ whole genome shotgun (WGS) entry which is preliminary data.</text>
</comment>
<reference evidence="6" key="1">
    <citation type="submission" date="2019-03" db="EMBL/GenBank/DDBJ databases">
        <title>Single cell metagenomics reveals metabolic interactions within the superorganism composed of flagellate Streblomastix strix and complex community of Bacteroidetes bacteria on its surface.</title>
        <authorList>
            <person name="Treitli S.C."/>
            <person name="Kolisko M."/>
            <person name="Husnik F."/>
            <person name="Keeling P."/>
            <person name="Hampl V."/>
        </authorList>
    </citation>
    <scope>NUCLEOTIDE SEQUENCE</scope>
    <source>
        <strain evidence="6">STM</strain>
    </source>
</reference>
<dbReference type="InterPro" id="IPR002104">
    <property type="entry name" value="Integrase_catalytic"/>
</dbReference>
<evidence type="ECO:0000259" key="5">
    <source>
        <dbReference type="PROSITE" id="PS51900"/>
    </source>
</evidence>
<dbReference type="InterPro" id="IPR044068">
    <property type="entry name" value="CB"/>
</dbReference>
<comment type="similarity">
    <text evidence="1">Belongs to the 'phage' integrase family.</text>
</comment>
<dbReference type="InterPro" id="IPR050090">
    <property type="entry name" value="Tyrosine_recombinase_XerCD"/>
</dbReference>
<feature type="domain" description="Tyr recombinase" evidence="4">
    <location>
        <begin position="221"/>
        <end position="402"/>
    </location>
</feature>
<evidence type="ECO:0000259" key="4">
    <source>
        <dbReference type="PROSITE" id="PS51898"/>
    </source>
</evidence>
<dbReference type="AlphaFoldDB" id="A0A5J4SK41"/>
<dbReference type="GO" id="GO:0015074">
    <property type="term" value="P:DNA integration"/>
    <property type="evidence" value="ECO:0007669"/>
    <property type="project" value="InterPro"/>
</dbReference>
<sequence>MARRKSIAILPHLIDCGGDMTKKWCVEYSMRDPETGEMKRFRNYGVFAKVQNKAKRYAVAAKLVTELSQKIASGWSPFGEDVKRYIYEDELTYSAVAVNYGKLKDSVGTVRVYLSEFLSIKKTEVNSKSFQTYQSKMRSFCAFLELKKLDLLDIRRIDNQAVIDFLTYQTDKKCLSRGSVSKYRQILFTFFEYVKIRQLIMENPVHGIPRLGEIKDCAPYPIPSNLRKKLGEEIKSKDRQLWLACCMMYFAAIRPGEEIRLLKVGDISFKSRKIIVRSTIAKSNRTDAVDMPSQLYEELMWQRVDICDPDLYVFGKYGRPGTEPTGKNTLRNRFNRIRDGLHLSKSFKFYSWKHSGAEALADWGASTWEIQAHLRHRDIETTERYARKRLGNRNSRIKNEFPDI</sequence>
<dbReference type="EMBL" id="SNRY01000124">
    <property type="protein sequence ID" value="KAA6346614.1"/>
    <property type="molecule type" value="Genomic_DNA"/>
</dbReference>
<evidence type="ECO:0000256" key="1">
    <source>
        <dbReference type="ARBA" id="ARBA00008857"/>
    </source>
</evidence>
<evidence type="ECO:0000313" key="6">
    <source>
        <dbReference type="EMBL" id="KAA6346614.1"/>
    </source>
</evidence>
<gene>
    <name evidence="6" type="ORF">EZS27_005859</name>
</gene>
<proteinExistence type="inferred from homology"/>
<dbReference type="InterPro" id="IPR010998">
    <property type="entry name" value="Integrase_recombinase_N"/>
</dbReference>
<dbReference type="PROSITE" id="PS51898">
    <property type="entry name" value="TYR_RECOMBINASE"/>
    <property type="match status" value="1"/>
</dbReference>
<evidence type="ECO:0000256" key="3">
    <source>
        <dbReference type="ARBA" id="ARBA00023172"/>
    </source>
</evidence>
<dbReference type="Pfam" id="PF00589">
    <property type="entry name" value="Phage_integrase"/>
    <property type="match status" value="1"/>
</dbReference>
<dbReference type="InterPro" id="IPR011010">
    <property type="entry name" value="DNA_brk_join_enz"/>
</dbReference>
<dbReference type="CDD" id="cd00397">
    <property type="entry name" value="DNA_BRE_C"/>
    <property type="match status" value="1"/>
</dbReference>
<keyword evidence="2" id="KW-0238">DNA-binding</keyword>
<keyword evidence="3" id="KW-0233">DNA recombination</keyword>
<dbReference type="PROSITE" id="PS51900">
    <property type="entry name" value="CB"/>
    <property type="match status" value="1"/>
</dbReference>
<dbReference type="Gene3D" id="1.10.443.10">
    <property type="entry name" value="Intergrase catalytic core"/>
    <property type="match status" value="1"/>
</dbReference>
<feature type="domain" description="Core-binding (CB)" evidence="5">
    <location>
        <begin position="108"/>
        <end position="195"/>
    </location>
</feature>
<name>A0A5J4SK41_9ZZZZ</name>
<organism evidence="6">
    <name type="scientific">termite gut metagenome</name>
    <dbReference type="NCBI Taxonomy" id="433724"/>
    <lineage>
        <taxon>unclassified sequences</taxon>
        <taxon>metagenomes</taxon>
        <taxon>organismal metagenomes</taxon>
    </lineage>
</organism>
<dbReference type="PANTHER" id="PTHR30349:SF64">
    <property type="entry name" value="PROPHAGE INTEGRASE INTD-RELATED"/>
    <property type="match status" value="1"/>
</dbReference>
<accession>A0A5J4SK41</accession>
<dbReference type="GO" id="GO:0006310">
    <property type="term" value="P:DNA recombination"/>
    <property type="evidence" value="ECO:0007669"/>
    <property type="project" value="UniProtKB-KW"/>
</dbReference>
<dbReference type="GO" id="GO:0003677">
    <property type="term" value="F:DNA binding"/>
    <property type="evidence" value="ECO:0007669"/>
    <property type="project" value="UniProtKB-KW"/>
</dbReference>
<dbReference type="PANTHER" id="PTHR30349">
    <property type="entry name" value="PHAGE INTEGRASE-RELATED"/>
    <property type="match status" value="1"/>
</dbReference>
<protein>
    <submittedName>
        <fullName evidence="6">Tyrosine recombinase XerC</fullName>
    </submittedName>
</protein>
<dbReference type="InterPro" id="IPR013762">
    <property type="entry name" value="Integrase-like_cat_sf"/>
</dbReference>
<dbReference type="Gene3D" id="1.10.150.130">
    <property type="match status" value="1"/>
</dbReference>
<dbReference type="SUPFAM" id="SSF56349">
    <property type="entry name" value="DNA breaking-rejoining enzymes"/>
    <property type="match status" value="1"/>
</dbReference>
<evidence type="ECO:0000256" key="2">
    <source>
        <dbReference type="ARBA" id="ARBA00023125"/>
    </source>
</evidence>